<feature type="domain" description="HTH tetR-type" evidence="6">
    <location>
        <begin position="26"/>
        <end position="86"/>
    </location>
</feature>
<reference evidence="8" key="1">
    <citation type="journal article" date="2019" name="Int. J. Syst. Evol. Microbiol.">
        <title>The Global Catalogue of Microorganisms (GCM) 10K type strain sequencing project: providing services to taxonomists for standard genome sequencing and annotation.</title>
        <authorList>
            <consortium name="The Broad Institute Genomics Platform"/>
            <consortium name="The Broad Institute Genome Sequencing Center for Infectious Disease"/>
            <person name="Wu L."/>
            <person name="Ma J."/>
        </authorList>
    </citation>
    <scope>NUCLEOTIDE SEQUENCE [LARGE SCALE GENOMIC DNA]</scope>
    <source>
        <strain evidence="8">KCTC 42911</strain>
    </source>
</reference>
<dbReference type="Proteomes" id="UP001595629">
    <property type="component" value="Unassembled WGS sequence"/>
</dbReference>
<dbReference type="InterPro" id="IPR039536">
    <property type="entry name" value="TetR_C_Proteobacteria"/>
</dbReference>
<dbReference type="SUPFAM" id="SSF46689">
    <property type="entry name" value="Homeodomain-like"/>
    <property type="match status" value="1"/>
</dbReference>
<gene>
    <name evidence="7" type="ORF">ACFORG_03065</name>
</gene>
<evidence type="ECO:0000256" key="5">
    <source>
        <dbReference type="SAM" id="MobiDB-lite"/>
    </source>
</evidence>
<dbReference type="Gene3D" id="1.10.357.10">
    <property type="entry name" value="Tetracycline Repressor, domain 2"/>
    <property type="match status" value="1"/>
</dbReference>
<dbReference type="PRINTS" id="PR00455">
    <property type="entry name" value="HTHTETR"/>
</dbReference>
<feature type="region of interest" description="Disordered" evidence="5">
    <location>
        <begin position="1"/>
        <end position="29"/>
    </location>
</feature>
<comment type="caution">
    <text evidence="7">The sequence shown here is derived from an EMBL/GenBank/DDBJ whole genome shotgun (WGS) entry which is preliminary data.</text>
</comment>
<protein>
    <submittedName>
        <fullName evidence="7">TetR/AcrR family transcriptional regulator</fullName>
    </submittedName>
</protein>
<dbReference type="PANTHER" id="PTHR30055:SF234">
    <property type="entry name" value="HTH-TYPE TRANSCRIPTIONAL REGULATOR BETI"/>
    <property type="match status" value="1"/>
</dbReference>
<name>A0ABV7TFY7_9RHOB</name>
<dbReference type="Pfam" id="PF00440">
    <property type="entry name" value="TetR_N"/>
    <property type="match status" value="1"/>
</dbReference>
<keyword evidence="1" id="KW-0805">Transcription regulation</keyword>
<evidence type="ECO:0000313" key="7">
    <source>
        <dbReference type="EMBL" id="MFC3612730.1"/>
    </source>
</evidence>
<sequence>MSTGNEQKNRQDSKRQAGRPPTRSEDETRQLVVRAAIEEFIDHGAMRASMGGIARRAGISTRTLYRFAPSKEELFRVAVEQRIEEVIATAPEPHRPCESPEIELSRILRAYIDLLLSAEALATTRIVISELERFPDLATSFRSGGQRVAQAFDRSILEFCKRRGLDCGDPGHEARILRWTLAGIQRQRLLRVEEQLSESELDALTRQLAHRFLALTMPSR</sequence>
<feature type="DNA-binding region" description="H-T-H motif" evidence="4">
    <location>
        <begin position="49"/>
        <end position="68"/>
    </location>
</feature>
<keyword evidence="8" id="KW-1185">Reference proteome</keyword>
<dbReference type="InterPro" id="IPR009057">
    <property type="entry name" value="Homeodomain-like_sf"/>
</dbReference>
<organism evidence="7 8">
    <name type="scientific">Lutimaribacter marinistellae</name>
    <dbReference type="NCBI Taxonomy" id="1820329"/>
    <lineage>
        <taxon>Bacteria</taxon>
        <taxon>Pseudomonadati</taxon>
        <taxon>Pseudomonadota</taxon>
        <taxon>Alphaproteobacteria</taxon>
        <taxon>Rhodobacterales</taxon>
        <taxon>Roseobacteraceae</taxon>
        <taxon>Lutimaribacter</taxon>
    </lineage>
</organism>
<dbReference type="RefSeq" id="WP_386733922.1">
    <property type="nucleotide sequence ID" value="NZ_JBHRXI010000002.1"/>
</dbReference>
<dbReference type="EMBL" id="JBHRXI010000002">
    <property type="protein sequence ID" value="MFC3612730.1"/>
    <property type="molecule type" value="Genomic_DNA"/>
</dbReference>
<evidence type="ECO:0000256" key="3">
    <source>
        <dbReference type="ARBA" id="ARBA00023163"/>
    </source>
</evidence>
<evidence type="ECO:0000259" key="6">
    <source>
        <dbReference type="PROSITE" id="PS50977"/>
    </source>
</evidence>
<accession>A0ABV7TFY7</accession>
<evidence type="ECO:0000313" key="8">
    <source>
        <dbReference type="Proteomes" id="UP001595629"/>
    </source>
</evidence>
<dbReference type="InterPro" id="IPR050109">
    <property type="entry name" value="HTH-type_TetR-like_transc_reg"/>
</dbReference>
<keyword evidence="3" id="KW-0804">Transcription</keyword>
<dbReference type="Pfam" id="PF14246">
    <property type="entry name" value="TetR_C_7"/>
    <property type="match status" value="1"/>
</dbReference>
<proteinExistence type="predicted"/>
<evidence type="ECO:0000256" key="2">
    <source>
        <dbReference type="ARBA" id="ARBA00023125"/>
    </source>
</evidence>
<dbReference type="PANTHER" id="PTHR30055">
    <property type="entry name" value="HTH-TYPE TRANSCRIPTIONAL REGULATOR RUTR"/>
    <property type="match status" value="1"/>
</dbReference>
<dbReference type="PROSITE" id="PS50977">
    <property type="entry name" value="HTH_TETR_2"/>
    <property type="match status" value="1"/>
</dbReference>
<dbReference type="InterPro" id="IPR001647">
    <property type="entry name" value="HTH_TetR"/>
</dbReference>
<evidence type="ECO:0000256" key="1">
    <source>
        <dbReference type="ARBA" id="ARBA00023015"/>
    </source>
</evidence>
<evidence type="ECO:0000256" key="4">
    <source>
        <dbReference type="PROSITE-ProRule" id="PRU00335"/>
    </source>
</evidence>
<keyword evidence="2 4" id="KW-0238">DNA-binding</keyword>